<feature type="compositionally biased region" description="Polar residues" evidence="1">
    <location>
        <begin position="1"/>
        <end position="12"/>
    </location>
</feature>
<proteinExistence type="predicted"/>
<feature type="region of interest" description="Disordered" evidence="1">
    <location>
        <begin position="60"/>
        <end position="89"/>
    </location>
</feature>
<comment type="caution">
    <text evidence="2">The sequence shown here is derived from an EMBL/GenBank/DDBJ whole genome shotgun (WGS) entry which is preliminary data.</text>
</comment>
<dbReference type="Proteomes" id="UP000499080">
    <property type="component" value="Unassembled WGS sequence"/>
</dbReference>
<accession>A0A4Y2AE64</accession>
<evidence type="ECO:0000256" key="1">
    <source>
        <dbReference type="SAM" id="MobiDB-lite"/>
    </source>
</evidence>
<keyword evidence="3" id="KW-1185">Reference proteome</keyword>
<dbReference type="AlphaFoldDB" id="A0A4Y2AE64"/>
<feature type="compositionally biased region" description="Basic and acidic residues" evidence="1">
    <location>
        <begin position="15"/>
        <end position="24"/>
    </location>
</feature>
<evidence type="ECO:0000313" key="2">
    <source>
        <dbReference type="EMBL" id="GBL78132.1"/>
    </source>
</evidence>
<organism evidence="2 3">
    <name type="scientific">Araneus ventricosus</name>
    <name type="common">Orbweaver spider</name>
    <name type="synonym">Epeira ventricosa</name>
    <dbReference type="NCBI Taxonomy" id="182803"/>
    <lineage>
        <taxon>Eukaryota</taxon>
        <taxon>Metazoa</taxon>
        <taxon>Ecdysozoa</taxon>
        <taxon>Arthropoda</taxon>
        <taxon>Chelicerata</taxon>
        <taxon>Arachnida</taxon>
        <taxon>Araneae</taxon>
        <taxon>Araneomorphae</taxon>
        <taxon>Entelegynae</taxon>
        <taxon>Araneoidea</taxon>
        <taxon>Araneidae</taxon>
        <taxon>Araneus</taxon>
    </lineage>
</organism>
<sequence>MTTGVIRTSRSTLDLPKHPGHLNDSHCNSSSTEAGVLIAYHQATARPHPMEVQRLQTCSNTIEPRPRWPSDKVSTPGPEAAGSKPGSAVHGACCTPNHTQWSNIIPLVWRGSLEKGCKLRRRPRHPTVVQNYEVRP</sequence>
<gene>
    <name evidence="2" type="ORF">AVEN_143417_1</name>
</gene>
<reference evidence="2 3" key="1">
    <citation type="journal article" date="2019" name="Sci. Rep.">
        <title>Orb-weaving spider Araneus ventricosus genome elucidates the spidroin gene catalogue.</title>
        <authorList>
            <person name="Kono N."/>
            <person name="Nakamura H."/>
            <person name="Ohtoshi R."/>
            <person name="Moran D.A.P."/>
            <person name="Shinohara A."/>
            <person name="Yoshida Y."/>
            <person name="Fujiwara M."/>
            <person name="Mori M."/>
            <person name="Tomita M."/>
            <person name="Arakawa K."/>
        </authorList>
    </citation>
    <scope>NUCLEOTIDE SEQUENCE [LARGE SCALE GENOMIC DNA]</scope>
</reference>
<dbReference type="EMBL" id="BGPR01000014">
    <property type="protein sequence ID" value="GBL78132.1"/>
    <property type="molecule type" value="Genomic_DNA"/>
</dbReference>
<protein>
    <submittedName>
        <fullName evidence="2">Uncharacterized protein</fullName>
    </submittedName>
</protein>
<evidence type="ECO:0000313" key="3">
    <source>
        <dbReference type="Proteomes" id="UP000499080"/>
    </source>
</evidence>
<feature type="region of interest" description="Disordered" evidence="1">
    <location>
        <begin position="1"/>
        <end position="28"/>
    </location>
</feature>
<name>A0A4Y2AE64_ARAVE</name>